<evidence type="ECO:0000256" key="1">
    <source>
        <dbReference type="RuleBase" id="RU363076"/>
    </source>
</evidence>
<keyword evidence="1" id="KW-0472">Membrane</keyword>
<protein>
    <recommendedName>
        <fullName evidence="1">SURF1-like protein</fullName>
    </recommendedName>
</protein>
<dbReference type="EMBL" id="JRKJ01000021">
    <property type="protein sequence ID" value="KGQ18316.1"/>
    <property type="molecule type" value="Genomic_DNA"/>
</dbReference>
<proteinExistence type="inferred from homology"/>
<comment type="subcellular location">
    <subcellularLocation>
        <location evidence="1">Cell membrane</location>
        <topology evidence="1">Multi-pass membrane protein</topology>
    </subcellularLocation>
</comment>
<accession>A0A0A2WDN0</accession>
<dbReference type="STRING" id="1300345.LF41_1676"/>
<reference evidence="2 3" key="1">
    <citation type="submission" date="2014-09" db="EMBL/GenBank/DDBJ databases">
        <title>Genome sequences of Lysobacter dokdonensis DS-58.</title>
        <authorList>
            <person name="Kim J.F."/>
            <person name="Kwak M.-J."/>
        </authorList>
    </citation>
    <scope>NUCLEOTIDE SEQUENCE [LARGE SCALE GENOMIC DNA]</scope>
    <source>
        <strain evidence="2 3">DS-58</strain>
    </source>
</reference>
<gene>
    <name evidence="2" type="ORF">LF41_1676</name>
</gene>
<keyword evidence="3" id="KW-1185">Reference proteome</keyword>
<feature type="transmembrane region" description="Helical" evidence="1">
    <location>
        <begin position="212"/>
        <end position="230"/>
    </location>
</feature>
<feature type="transmembrane region" description="Helical" evidence="1">
    <location>
        <begin position="7"/>
        <end position="27"/>
    </location>
</feature>
<dbReference type="CDD" id="cd06662">
    <property type="entry name" value="SURF1"/>
    <property type="match status" value="1"/>
</dbReference>
<dbReference type="GO" id="GO:0005886">
    <property type="term" value="C:plasma membrane"/>
    <property type="evidence" value="ECO:0007669"/>
    <property type="project" value="UniProtKB-SubCell"/>
</dbReference>
<evidence type="ECO:0000313" key="3">
    <source>
        <dbReference type="Proteomes" id="UP000030518"/>
    </source>
</evidence>
<keyword evidence="1" id="KW-0812">Transmembrane</keyword>
<keyword evidence="1" id="KW-1133">Transmembrane helix</keyword>
<comment type="similarity">
    <text evidence="1">Belongs to the SURF1 family.</text>
</comment>
<dbReference type="InterPro" id="IPR002994">
    <property type="entry name" value="Surf1/Shy1"/>
</dbReference>
<evidence type="ECO:0000313" key="2">
    <source>
        <dbReference type="EMBL" id="KGQ18316.1"/>
    </source>
</evidence>
<dbReference type="eggNOG" id="COG3346">
    <property type="taxonomic scope" value="Bacteria"/>
</dbReference>
<dbReference type="OrthoDB" id="9789940at2"/>
<dbReference type="PATRIC" id="fig|1300345.3.peg.2740"/>
<comment type="caution">
    <text evidence="2">The sequence shown here is derived from an EMBL/GenBank/DDBJ whole genome shotgun (WGS) entry which is preliminary data.</text>
</comment>
<organism evidence="2 3">
    <name type="scientific">Lysobacter dokdonensis DS-58</name>
    <dbReference type="NCBI Taxonomy" id="1300345"/>
    <lineage>
        <taxon>Bacteria</taxon>
        <taxon>Pseudomonadati</taxon>
        <taxon>Pseudomonadota</taxon>
        <taxon>Gammaproteobacteria</taxon>
        <taxon>Lysobacterales</taxon>
        <taxon>Lysobacteraceae</taxon>
        <taxon>Noviluteimonas</taxon>
    </lineage>
</organism>
<sequence length="237" mass="26430">MSRRGTFWFGWALALVVMALFARLGFWQYARMQEKQALLADVARALHEEGDRGLESDVIGGIHWLSGEAEVLAPTLLLDNQMHDGRAGVRVYCIVQPDAAAPRWLVDFGWTPVGGNRAMPAVHCPTGRMRIRGLSVPTPSSGLKLGAPMQALDRGRWLMVRLDPDAIYQATKISQVPSYVLKLDPVLKTGWTRDLDVLPNTLPPERHLGYAVQWWALCLAVFTTALVLSIRKKKRHA</sequence>
<dbReference type="Pfam" id="PF02104">
    <property type="entry name" value="SURF1"/>
    <property type="match status" value="1"/>
</dbReference>
<keyword evidence="1" id="KW-1003">Cell membrane</keyword>
<dbReference type="AlphaFoldDB" id="A0A0A2WDN0"/>
<name>A0A0A2WDN0_9GAMM</name>
<dbReference type="RefSeq" id="WP_036170810.1">
    <property type="nucleotide sequence ID" value="NZ_JRKJ01000021.1"/>
</dbReference>
<dbReference type="PROSITE" id="PS50895">
    <property type="entry name" value="SURF1"/>
    <property type="match status" value="1"/>
</dbReference>
<dbReference type="Proteomes" id="UP000030518">
    <property type="component" value="Unassembled WGS sequence"/>
</dbReference>